<dbReference type="PATRIC" id="fig|1395513.3.peg.3638"/>
<dbReference type="InterPro" id="IPR052901">
    <property type="entry name" value="Bact_TGase-like"/>
</dbReference>
<dbReference type="SUPFAM" id="SSF54001">
    <property type="entry name" value="Cysteine proteinases"/>
    <property type="match status" value="1"/>
</dbReference>
<feature type="transmembrane region" description="Helical" evidence="2">
    <location>
        <begin position="114"/>
        <end position="131"/>
    </location>
</feature>
<feature type="transmembrane region" description="Helical" evidence="2">
    <location>
        <begin position="140"/>
        <end position="160"/>
    </location>
</feature>
<organism evidence="4 5">
    <name type="scientific">Sporolactobacillus laevolacticus DSM 442</name>
    <dbReference type="NCBI Taxonomy" id="1395513"/>
    <lineage>
        <taxon>Bacteria</taxon>
        <taxon>Bacillati</taxon>
        <taxon>Bacillota</taxon>
        <taxon>Bacilli</taxon>
        <taxon>Bacillales</taxon>
        <taxon>Sporolactobacillaceae</taxon>
        <taxon>Sporolactobacillus</taxon>
    </lineage>
</organism>
<dbReference type="SMART" id="SM00460">
    <property type="entry name" value="TGc"/>
    <property type="match status" value="1"/>
</dbReference>
<dbReference type="eggNOG" id="COG1305">
    <property type="taxonomic scope" value="Bacteria"/>
</dbReference>
<evidence type="ECO:0000259" key="3">
    <source>
        <dbReference type="SMART" id="SM00460"/>
    </source>
</evidence>
<feature type="region of interest" description="Disordered" evidence="1">
    <location>
        <begin position="558"/>
        <end position="621"/>
    </location>
</feature>
<sequence>MRTYRWNGLTNALVYFLVGFILWTCAEPVTVLTILNSRSLLIIFILVMMAIFYLRCPSWLCMTACGLMILYGMHYYFFHDEPLLSLDWLISLGTAITSNLGSVLQGKLLASSDLFSAFLFFVLLGLIMFAIRHWLRSGSFVLFVSFAVLSLALIDTFTYFDGNRSMVAVIVAALILLIVHKWQSFSAFIQDKNTIKKSVSWFAASGALIFAILVVALSAPKLDTQWSLPSSYLSSLNLDFLQNGSFFSGSQRIGYDEDDTRLGGSLGMDSTPVFTVSVSGKPGYWRVVHKDNYTGQGWGDSNRFFLPIADTQTFSSTLSLYENQTRTTRQMAILRFTNASPAILPYTGQPEQVSVPDRRLKIEQATGQVLTENERKASIERLTYAEPVFQTARLRQATSEADPEIVRERNLQLPETLPDRVRELGQRLTAGKTNRYDQVKAVVDYLRSSRFRYSTDQIPRPASNQDYVDQFLFETRVGYCDNFSTSMVVLLRSAGIPARWVKGFTSGEYQGQVAEKVNGKTVNLNKYQITNANAHSWGEVYFPGSGWVTFEPTPSFSDPSQFASASSNNDSTASNPNQSTNNQESKKTQQNAPTTKEKPVKQTQQAKDQSVKEKQPNQKKMNVHKAAGVHINWTFIGWTLLVVCLAGALASIFTRKKWLTAFYLRRIQHSELRSWKDFYDVYHVLLRILNLHGLKRSDTETLREFAERVCSIISGNEMFVLTKHYERLIYEYDTNLPPVNQEHIRKLINELTSHLNQQNEYVRKMNKRIAE</sequence>
<proteinExistence type="predicted"/>
<feature type="transmembrane region" description="Helical" evidence="2">
    <location>
        <begin position="59"/>
        <end position="78"/>
    </location>
</feature>
<dbReference type="AlphaFoldDB" id="V6ITS5"/>
<comment type="caution">
    <text evidence="4">The sequence shown here is derived from an EMBL/GenBank/DDBJ whole genome shotgun (WGS) entry which is preliminary data.</text>
</comment>
<feature type="transmembrane region" description="Helical" evidence="2">
    <location>
        <begin position="631"/>
        <end position="653"/>
    </location>
</feature>
<reference evidence="4 5" key="1">
    <citation type="journal article" date="2013" name="Genome Announc.">
        <title>Genome Sequence of Sporolactobacillus laevolacticus DSM442, an Efficient Polymer-Grade D-Lactate Producer from Agricultural Waste Cottonseed as a Nitrogen Source.</title>
        <authorList>
            <person name="Wang H."/>
            <person name="Wang L."/>
            <person name="Ju J."/>
            <person name="Yu B."/>
            <person name="Ma Y."/>
        </authorList>
    </citation>
    <scope>NUCLEOTIDE SEQUENCE [LARGE SCALE GENOMIC DNA]</scope>
    <source>
        <strain evidence="4 5">DSM 442</strain>
    </source>
</reference>
<dbReference type="STRING" id="1395513.P343_17980"/>
<dbReference type="InterPro" id="IPR002931">
    <property type="entry name" value="Transglutaminase-like"/>
</dbReference>
<dbReference type="PANTHER" id="PTHR42736">
    <property type="entry name" value="PROTEIN-GLUTAMINE GAMMA-GLUTAMYLTRANSFERASE"/>
    <property type="match status" value="1"/>
</dbReference>
<feature type="transmembrane region" description="Helical" evidence="2">
    <location>
        <begin position="12"/>
        <end position="31"/>
    </location>
</feature>
<dbReference type="InterPro" id="IPR038765">
    <property type="entry name" value="Papain-like_cys_pep_sf"/>
</dbReference>
<evidence type="ECO:0000256" key="1">
    <source>
        <dbReference type="SAM" id="MobiDB-lite"/>
    </source>
</evidence>
<dbReference type="InterPro" id="IPR021878">
    <property type="entry name" value="TgpA_N"/>
</dbReference>
<keyword evidence="2" id="KW-1133">Transmembrane helix</keyword>
<dbReference type="Pfam" id="PF01841">
    <property type="entry name" value="Transglut_core"/>
    <property type="match status" value="1"/>
</dbReference>
<dbReference type="OrthoDB" id="9804872at2"/>
<feature type="transmembrane region" description="Helical" evidence="2">
    <location>
        <begin position="201"/>
        <end position="219"/>
    </location>
</feature>
<keyword evidence="2" id="KW-0812">Transmembrane</keyword>
<feature type="domain" description="Transglutaminase-like" evidence="3">
    <location>
        <begin position="472"/>
        <end position="554"/>
    </location>
</feature>
<dbReference type="PANTHER" id="PTHR42736:SF1">
    <property type="entry name" value="PROTEIN-GLUTAMINE GAMMA-GLUTAMYLTRANSFERASE"/>
    <property type="match status" value="1"/>
</dbReference>
<keyword evidence="2" id="KW-0472">Membrane</keyword>
<dbReference type="Proteomes" id="UP000018296">
    <property type="component" value="Unassembled WGS sequence"/>
</dbReference>
<feature type="transmembrane region" description="Helical" evidence="2">
    <location>
        <begin position="37"/>
        <end position="54"/>
    </location>
</feature>
<protein>
    <recommendedName>
        <fullName evidence="3">Transglutaminase-like domain-containing protein</fullName>
    </recommendedName>
</protein>
<feature type="compositionally biased region" description="Low complexity" evidence="1">
    <location>
        <begin position="563"/>
        <end position="575"/>
    </location>
</feature>
<evidence type="ECO:0000313" key="4">
    <source>
        <dbReference type="EMBL" id="EST10293.1"/>
    </source>
</evidence>
<keyword evidence="5" id="KW-1185">Reference proteome</keyword>
<dbReference type="Pfam" id="PF11992">
    <property type="entry name" value="TgpA_N"/>
    <property type="match status" value="1"/>
</dbReference>
<dbReference type="Gene3D" id="3.10.620.30">
    <property type="match status" value="1"/>
</dbReference>
<dbReference type="EMBL" id="AWTC01000027">
    <property type="protein sequence ID" value="EST10293.1"/>
    <property type="molecule type" value="Genomic_DNA"/>
</dbReference>
<accession>V6ITS5</accession>
<gene>
    <name evidence="4" type="ORF">P343_17980</name>
</gene>
<feature type="transmembrane region" description="Helical" evidence="2">
    <location>
        <begin position="166"/>
        <end position="189"/>
    </location>
</feature>
<feature type="compositionally biased region" description="Polar residues" evidence="1">
    <location>
        <begin position="576"/>
        <end position="594"/>
    </location>
</feature>
<name>V6ITS5_9BACL</name>
<dbReference type="RefSeq" id="WP_023511772.1">
    <property type="nucleotide sequence ID" value="NZ_AWTC01000027.1"/>
</dbReference>
<evidence type="ECO:0000256" key="2">
    <source>
        <dbReference type="SAM" id="Phobius"/>
    </source>
</evidence>
<evidence type="ECO:0000313" key="5">
    <source>
        <dbReference type="Proteomes" id="UP000018296"/>
    </source>
</evidence>